<dbReference type="AlphaFoldDB" id="A0A381E7T7"/>
<evidence type="ECO:0000313" key="2">
    <source>
        <dbReference type="EMBL" id="SUX22764.1"/>
    </source>
</evidence>
<organism evidence="2 3">
    <name type="scientific">Cardiobacterium valvarum</name>
    <dbReference type="NCBI Taxonomy" id="194702"/>
    <lineage>
        <taxon>Bacteria</taxon>
        <taxon>Pseudomonadati</taxon>
        <taxon>Pseudomonadota</taxon>
        <taxon>Gammaproteobacteria</taxon>
        <taxon>Cardiobacteriales</taxon>
        <taxon>Cardiobacteriaceae</taxon>
        <taxon>Cardiobacterium</taxon>
    </lineage>
</organism>
<reference evidence="2 3" key="1">
    <citation type="submission" date="2018-06" db="EMBL/GenBank/DDBJ databases">
        <authorList>
            <consortium name="Pathogen Informatics"/>
            <person name="Doyle S."/>
        </authorList>
    </citation>
    <scope>NUCLEOTIDE SEQUENCE [LARGE SCALE GENOMIC DNA]</scope>
    <source>
        <strain evidence="2 3">NCTC13294</strain>
    </source>
</reference>
<proteinExistence type="predicted"/>
<keyword evidence="3" id="KW-1185">Reference proteome</keyword>
<evidence type="ECO:0000256" key="1">
    <source>
        <dbReference type="SAM" id="MobiDB-lite"/>
    </source>
</evidence>
<dbReference type="EMBL" id="UFUW01000001">
    <property type="protein sequence ID" value="SUX22764.1"/>
    <property type="molecule type" value="Genomic_DNA"/>
</dbReference>
<feature type="region of interest" description="Disordered" evidence="1">
    <location>
        <begin position="1"/>
        <end position="26"/>
    </location>
</feature>
<feature type="compositionally biased region" description="Basic and acidic residues" evidence="1">
    <location>
        <begin position="81"/>
        <end position="90"/>
    </location>
</feature>
<evidence type="ECO:0000313" key="3">
    <source>
        <dbReference type="Proteomes" id="UP000254572"/>
    </source>
</evidence>
<gene>
    <name evidence="2" type="ORF">NCTC13294_01334</name>
</gene>
<dbReference type="OrthoDB" id="5689843at2"/>
<dbReference type="RefSeq" id="WP_115611626.1">
    <property type="nucleotide sequence ID" value="NZ_JBHLZC010000005.1"/>
</dbReference>
<feature type="region of interest" description="Disordered" evidence="1">
    <location>
        <begin position="66"/>
        <end position="90"/>
    </location>
</feature>
<name>A0A381E7T7_9GAMM</name>
<sequence>MANANTAHSKKLRAKTAREANQRRLDEGGMRISILLNADEAQRFTPLVSREGGIKKAFLALLAQADMPETAPGTPSPKEPVSTDKEDSPR</sequence>
<protein>
    <submittedName>
        <fullName evidence="2">Uncharacterized protein</fullName>
    </submittedName>
</protein>
<accession>A0A381E7T7</accession>
<dbReference type="Proteomes" id="UP000254572">
    <property type="component" value="Unassembled WGS sequence"/>
</dbReference>
<feature type="compositionally biased region" description="Basic and acidic residues" evidence="1">
    <location>
        <begin position="16"/>
        <end position="26"/>
    </location>
</feature>